<dbReference type="RefSeq" id="WP_147169269.1">
    <property type="nucleotide sequence ID" value="NZ_VOOR01000063.1"/>
</dbReference>
<keyword evidence="3" id="KW-1185">Reference proteome</keyword>
<name>A0A5C6RH23_9BACT</name>
<keyword evidence="1" id="KW-0472">Membrane</keyword>
<sequence>MKYLAIALWVLHGSIHFIGLPPLWGKATGDSALIGPHWAWAWGLAALLLLSAGTGYALGWEKWWWAGCAGLLLSQFLIIWFWPIARWGTAVNLALFLSVLSAAAAGRFTERARAFEAALRARAVEEQPLTGKELPGVAARWQAFSNAAADAALYGFTAHQQGRMRTKPDGKWMPFRAEQFTAVRAPAFSWSVAVSAGPGIALLGHDTYAGGQGHMLISLGGLFPVVDESGPAIDQGALLRFLAELVWMPQGAAHPGIRWEAVGESQARAVMAYEGVEASGVFTFSSEGAFQRFEADRYYTQPGGAVLRPWLVEAAPQSYKVIGGAYLPTRLQITWKLEEGDFLWYEVELTAFEYDRI</sequence>
<accession>A0A5C6RH23</accession>
<keyword evidence="1" id="KW-1133">Transmembrane helix</keyword>
<proteinExistence type="predicted"/>
<evidence type="ECO:0000313" key="3">
    <source>
        <dbReference type="Proteomes" id="UP000321580"/>
    </source>
</evidence>
<dbReference type="InterPro" id="IPR054213">
    <property type="entry name" value="DUF6920"/>
</dbReference>
<comment type="caution">
    <text evidence="2">The sequence shown here is derived from an EMBL/GenBank/DDBJ whole genome shotgun (WGS) entry which is preliminary data.</text>
</comment>
<organism evidence="2 3">
    <name type="scientific">Phaeodactylibacter luteus</name>
    <dbReference type="NCBI Taxonomy" id="1564516"/>
    <lineage>
        <taxon>Bacteria</taxon>
        <taxon>Pseudomonadati</taxon>
        <taxon>Bacteroidota</taxon>
        <taxon>Saprospiria</taxon>
        <taxon>Saprospirales</taxon>
        <taxon>Haliscomenobacteraceae</taxon>
        <taxon>Phaeodactylibacter</taxon>
    </lineage>
</organism>
<protein>
    <submittedName>
        <fullName evidence="2">Uncharacterized protein</fullName>
    </submittedName>
</protein>
<dbReference type="AlphaFoldDB" id="A0A5C6RH23"/>
<dbReference type="Pfam" id="PF21900">
    <property type="entry name" value="DUF6920"/>
    <property type="match status" value="1"/>
</dbReference>
<feature type="transmembrane region" description="Helical" evidence="1">
    <location>
        <begin position="63"/>
        <end position="81"/>
    </location>
</feature>
<dbReference type="EMBL" id="VOOR01000063">
    <property type="protein sequence ID" value="TXB61364.1"/>
    <property type="molecule type" value="Genomic_DNA"/>
</dbReference>
<evidence type="ECO:0000313" key="2">
    <source>
        <dbReference type="EMBL" id="TXB61364.1"/>
    </source>
</evidence>
<gene>
    <name evidence="2" type="ORF">FRY97_19480</name>
</gene>
<dbReference type="Proteomes" id="UP000321580">
    <property type="component" value="Unassembled WGS sequence"/>
</dbReference>
<evidence type="ECO:0000256" key="1">
    <source>
        <dbReference type="SAM" id="Phobius"/>
    </source>
</evidence>
<reference evidence="2 3" key="1">
    <citation type="submission" date="2019-08" db="EMBL/GenBank/DDBJ databases">
        <title>Genome of Phaeodactylibacter luteus.</title>
        <authorList>
            <person name="Bowman J.P."/>
        </authorList>
    </citation>
    <scope>NUCLEOTIDE SEQUENCE [LARGE SCALE GENOMIC DNA]</scope>
    <source>
        <strain evidence="2 3">KCTC 42180</strain>
    </source>
</reference>
<feature type="transmembrane region" description="Helical" evidence="1">
    <location>
        <begin position="39"/>
        <end position="58"/>
    </location>
</feature>
<dbReference type="OrthoDB" id="9786534at2"/>
<keyword evidence="1" id="KW-0812">Transmembrane</keyword>